<dbReference type="Proteomes" id="UP000182444">
    <property type="component" value="Chromosome 1C"/>
</dbReference>
<dbReference type="GeneID" id="94582894"/>
<dbReference type="VEuPathDB" id="FungiDB:YALI1_C12433g"/>
<gene>
    <name evidence="1" type="ORF">YALI1_C12433g</name>
</gene>
<evidence type="ECO:0000313" key="2">
    <source>
        <dbReference type="Proteomes" id="UP000182444"/>
    </source>
</evidence>
<reference evidence="1 2" key="1">
    <citation type="journal article" date="2016" name="PLoS ONE">
        <title>Sequence Assembly of Yarrowia lipolytica Strain W29/CLIB89 Shows Transposable Element Diversity.</title>
        <authorList>
            <person name="Magnan C."/>
            <person name="Yu J."/>
            <person name="Chang I."/>
            <person name="Jahn E."/>
            <person name="Kanomata Y."/>
            <person name="Wu J."/>
            <person name="Zeller M."/>
            <person name="Oakes M."/>
            <person name="Baldi P."/>
            <person name="Sandmeyer S."/>
        </authorList>
    </citation>
    <scope>NUCLEOTIDE SEQUENCE [LARGE SCALE GENOMIC DNA]</scope>
    <source>
        <strain evidence="2">CLIB89(W29)</strain>
    </source>
</reference>
<protein>
    <submittedName>
        <fullName evidence="1">Uncharacterized protein</fullName>
    </submittedName>
</protein>
<dbReference type="EMBL" id="CP017555">
    <property type="protein sequence ID" value="AOW02557.1"/>
    <property type="molecule type" value="Genomic_DNA"/>
</dbReference>
<evidence type="ECO:0000313" key="1">
    <source>
        <dbReference type="EMBL" id="AOW02557.1"/>
    </source>
</evidence>
<dbReference type="AlphaFoldDB" id="A0A1D8NA93"/>
<sequence>MIDPHDRSAVSIRDRYRVIDTSRCYHFVQRLETSGLFVCNTGACSGVNRTSYLFAKLEMNSLATLAVKLARVSPPGPARPSE</sequence>
<name>A0A1D8NA93_YARLL</name>
<accession>A0A1D8NA93</accession>
<proteinExistence type="predicted"/>
<dbReference type="RefSeq" id="XP_068138357.1">
    <property type="nucleotide sequence ID" value="XM_068282256.1"/>
</dbReference>
<organism evidence="1 2">
    <name type="scientific">Yarrowia lipolytica</name>
    <name type="common">Candida lipolytica</name>
    <dbReference type="NCBI Taxonomy" id="4952"/>
    <lineage>
        <taxon>Eukaryota</taxon>
        <taxon>Fungi</taxon>
        <taxon>Dikarya</taxon>
        <taxon>Ascomycota</taxon>
        <taxon>Saccharomycotina</taxon>
        <taxon>Dipodascomycetes</taxon>
        <taxon>Dipodascales</taxon>
        <taxon>Dipodascales incertae sedis</taxon>
        <taxon>Yarrowia</taxon>
    </lineage>
</organism>